<reference evidence="2" key="1">
    <citation type="journal article" date="2009" name="Proc. Natl. Acad. Sci. U.S.A.">
        <title>Duplicate genes increase expression diversity in closely related species and allopolyploids.</title>
        <authorList>
            <person name="Ha M."/>
            <person name="Kim E.D."/>
            <person name="Chen Z.J."/>
        </authorList>
    </citation>
    <scope>NUCLEOTIDE SEQUENCE</scope>
</reference>
<evidence type="ECO:0000313" key="2">
    <source>
        <dbReference type="EMBL" id="ACK44514.1"/>
    </source>
</evidence>
<feature type="compositionally biased region" description="Basic and acidic residues" evidence="1">
    <location>
        <begin position="323"/>
        <end position="336"/>
    </location>
</feature>
<dbReference type="EMBL" id="FJ461780">
    <property type="protein sequence ID" value="ACK44514.1"/>
    <property type="molecule type" value="Genomic_DNA"/>
</dbReference>
<name>B7U9T1_ARAAE</name>
<dbReference type="PANTHER" id="PTHR33924">
    <property type="entry name" value="CATION-TRANSPORTING ATPASE"/>
    <property type="match status" value="1"/>
</dbReference>
<proteinExistence type="predicted"/>
<organism evidence="2">
    <name type="scientific">Arabidopsis arenosa</name>
    <name type="common">Sand rock-cress</name>
    <name type="synonym">Cardaminopsis arenosa</name>
    <dbReference type="NCBI Taxonomy" id="38785"/>
    <lineage>
        <taxon>Eukaryota</taxon>
        <taxon>Viridiplantae</taxon>
        <taxon>Streptophyta</taxon>
        <taxon>Embryophyta</taxon>
        <taxon>Tracheophyta</taxon>
        <taxon>Spermatophyta</taxon>
        <taxon>Magnoliopsida</taxon>
        <taxon>eudicotyledons</taxon>
        <taxon>Gunneridae</taxon>
        <taxon>Pentapetalae</taxon>
        <taxon>rosids</taxon>
        <taxon>malvids</taxon>
        <taxon>Brassicales</taxon>
        <taxon>Brassicaceae</taxon>
        <taxon>Camelineae</taxon>
        <taxon>Arabidopsis</taxon>
    </lineage>
</organism>
<protein>
    <submittedName>
        <fullName evidence="2">AT5G10110-like protein</fullName>
    </submittedName>
</protein>
<accession>B7U9T1</accession>
<evidence type="ECO:0000256" key="1">
    <source>
        <dbReference type="SAM" id="MobiDB-lite"/>
    </source>
</evidence>
<feature type="region of interest" description="Disordered" evidence="1">
    <location>
        <begin position="323"/>
        <end position="345"/>
    </location>
</feature>
<dbReference type="AlphaFoldDB" id="B7U9T1"/>
<feature type="region of interest" description="Disordered" evidence="1">
    <location>
        <begin position="79"/>
        <end position="98"/>
    </location>
</feature>
<sequence length="345" mass="39018">MTEDSSKSVSEQTRPVLGDLTNLPSKRGISSILGDLLDESGKTIAHEVSREKFSKRLCLVVDDLVKENARPLDTIERSSSFDKNASGDSVDKEESEEYHDAVMEFSSGDGKSLKESKSVQIYFEPGDRDGAREFNAAANANQTDVTGEGLALYLLPSNTESRNLLKTGKELSDCQNLRSFGMSRCSNVNSKEHLRICGQILITRIPKVDYPDLFFVSSEPAMKKSQKAASNLIQRNAKERPTDFHVTENSVSFAKQESKLMAQWRSLFLSMGDILAQENSHLQNSFVRMKKLREDCRMDIERAMKTPKHNTQIRPKYKYKFEEKTEKKEKTEDNGKKQFLTYVAS</sequence>
<feature type="region of interest" description="Disordered" evidence="1">
    <location>
        <begin position="1"/>
        <end position="27"/>
    </location>
</feature>
<dbReference type="PANTHER" id="PTHR33924:SF1">
    <property type="entry name" value="DNA-DIRECTED RNA POLYMERASE SUBUNIT BETA"/>
    <property type="match status" value="1"/>
</dbReference>